<name>A0A844T2P3_9BRAD</name>
<organism evidence="1 2">
    <name type="scientific">Bradyrhizobium pachyrhizi</name>
    <dbReference type="NCBI Taxonomy" id="280333"/>
    <lineage>
        <taxon>Bacteria</taxon>
        <taxon>Pseudomonadati</taxon>
        <taxon>Pseudomonadota</taxon>
        <taxon>Alphaproteobacteria</taxon>
        <taxon>Hyphomicrobiales</taxon>
        <taxon>Nitrobacteraceae</taxon>
        <taxon>Bradyrhizobium</taxon>
    </lineage>
</organism>
<evidence type="ECO:0000313" key="2">
    <source>
        <dbReference type="Proteomes" id="UP000436468"/>
    </source>
</evidence>
<gene>
    <name evidence="1" type="ORF">GPL21_36975</name>
</gene>
<evidence type="ECO:0000313" key="1">
    <source>
        <dbReference type="EMBL" id="MVT70659.1"/>
    </source>
</evidence>
<dbReference type="RefSeq" id="WP_157348455.1">
    <property type="nucleotide sequence ID" value="NZ_WQNF01000047.1"/>
</dbReference>
<dbReference type="EMBL" id="WQNF01000047">
    <property type="protein sequence ID" value="MVT70659.1"/>
    <property type="molecule type" value="Genomic_DNA"/>
</dbReference>
<comment type="caution">
    <text evidence="1">The sequence shown here is derived from an EMBL/GenBank/DDBJ whole genome shotgun (WGS) entry which is preliminary data.</text>
</comment>
<keyword evidence="2" id="KW-1185">Reference proteome</keyword>
<accession>A0A844T2P3</accession>
<sequence length="61" mass="6800">MGHGMVRMFFAVEREGTWEDRAIIEMPCGSIAGNFAFAVDAVREIARETDVQMVEHLGTVN</sequence>
<dbReference type="Proteomes" id="UP000436468">
    <property type="component" value="Unassembled WGS sequence"/>
</dbReference>
<reference evidence="1 2" key="1">
    <citation type="submission" date="2019-12" db="EMBL/GenBank/DDBJ databases">
        <title>Draft genome sequences Bradyrhizobium cajani AMBPC1010, Bradyrhizobium pachyrhizi AMBPC1040 and Bradyrhizobium yuanmingense ALSPC3051, three plant growth promoting strains isolated from nodules of Cajanus cajan L. in Dominican Republic.</title>
        <authorList>
            <person name="Flores-Felix J.D."/>
            <person name="Araujo J."/>
            <person name="Diaz-Alcantara C."/>
            <person name="Gonzalez-Andres F."/>
            <person name="Velazquez E."/>
        </authorList>
    </citation>
    <scope>NUCLEOTIDE SEQUENCE [LARGE SCALE GENOMIC DNA]</scope>
    <source>
        <strain evidence="1 2">1040</strain>
    </source>
</reference>
<protein>
    <submittedName>
        <fullName evidence="1">Uncharacterized protein</fullName>
    </submittedName>
</protein>
<dbReference type="AlphaFoldDB" id="A0A844T2P3"/>
<proteinExistence type="predicted"/>